<protein>
    <recommendedName>
        <fullName evidence="4">Ribosomal protein eL8/eL30/eS12/Gadd45 domain-containing protein</fullName>
    </recommendedName>
</protein>
<evidence type="ECO:0000313" key="6">
    <source>
        <dbReference type="Proteomes" id="UP000785679"/>
    </source>
</evidence>
<dbReference type="GO" id="GO:0003723">
    <property type="term" value="F:RNA binding"/>
    <property type="evidence" value="ECO:0007669"/>
    <property type="project" value="InterPro"/>
</dbReference>
<reference evidence="5" key="1">
    <citation type="submission" date="2019-06" db="EMBL/GenBank/DDBJ databases">
        <authorList>
            <person name="Zheng W."/>
        </authorList>
    </citation>
    <scope>NUCLEOTIDE SEQUENCE</scope>
    <source>
        <strain evidence="5">QDHG01</strain>
    </source>
</reference>
<dbReference type="Proteomes" id="UP000785679">
    <property type="component" value="Unassembled WGS sequence"/>
</dbReference>
<evidence type="ECO:0000256" key="2">
    <source>
        <dbReference type="ARBA" id="ARBA00022980"/>
    </source>
</evidence>
<keyword evidence="2" id="KW-0689">Ribosomal protein</keyword>
<evidence type="ECO:0000259" key="4">
    <source>
        <dbReference type="Pfam" id="PF01248"/>
    </source>
</evidence>
<dbReference type="InterPro" id="IPR004038">
    <property type="entry name" value="Ribosomal_eL8/eL30/eS12/Gad45"/>
</dbReference>
<keyword evidence="6" id="KW-1185">Reference proteome</keyword>
<dbReference type="SUPFAM" id="SSF55315">
    <property type="entry name" value="L30e-like"/>
    <property type="match status" value="1"/>
</dbReference>
<proteinExistence type="inferred from homology"/>
<dbReference type="FunFam" id="3.30.1330.30:FF:000001">
    <property type="entry name" value="60S ribosomal protein L30"/>
    <property type="match status" value="1"/>
</dbReference>
<dbReference type="GO" id="GO:1990904">
    <property type="term" value="C:ribonucleoprotein complex"/>
    <property type="evidence" value="ECO:0007669"/>
    <property type="project" value="UniProtKB-KW"/>
</dbReference>
<dbReference type="Gene3D" id="3.30.1330.30">
    <property type="match status" value="1"/>
</dbReference>
<name>A0A8J8NE97_HALGN</name>
<keyword evidence="3" id="KW-0687">Ribonucleoprotein</keyword>
<dbReference type="InterPro" id="IPR029064">
    <property type="entry name" value="Ribosomal_eL30-like_sf"/>
</dbReference>
<dbReference type="EMBL" id="RRYP01019959">
    <property type="protein sequence ID" value="TNV73076.1"/>
    <property type="molecule type" value="Genomic_DNA"/>
</dbReference>
<dbReference type="Pfam" id="PF01248">
    <property type="entry name" value="Ribosomal_L7Ae"/>
    <property type="match status" value="1"/>
</dbReference>
<comment type="caution">
    <text evidence="5">The sequence shown here is derived from an EMBL/GenBank/DDBJ whole genome shotgun (WGS) entry which is preliminary data.</text>
</comment>
<sequence length="107" mass="11793">MSSAATKKTQENMNQKLALVIKSGKFKLGYKSALKSLRQGQSKLILIANNCPAIRRTELEYYAMLSKSQVHHFDGNNIELGTACGKMYRVAVMVVSDPGDSDILEVV</sequence>
<dbReference type="NCBIfam" id="NF002172">
    <property type="entry name" value="PRK01018.1"/>
    <property type="match status" value="1"/>
</dbReference>
<dbReference type="PROSITE" id="PS00709">
    <property type="entry name" value="RIBOSOMAL_L30E_1"/>
    <property type="match status" value="1"/>
</dbReference>
<comment type="similarity">
    <text evidence="1">Belongs to the eukaryotic ribosomal protein eL30 family.</text>
</comment>
<dbReference type="InterPro" id="IPR022991">
    <property type="entry name" value="Ribosomal_eL30_CS"/>
</dbReference>
<dbReference type="AlphaFoldDB" id="A0A8J8NE97"/>
<dbReference type="InterPro" id="IPR039109">
    <property type="entry name" value="Ribosomal_eL30-like"/>
</dbReference>
<evidence type="ECO:0000256" key="1">
    <source>
        <dbReference type="ARBA" id="ARBA00007326"/>
    </source>
</evidence>
<organism evidence="5 6">
    <name type="scientific">Halteria grandinella</name>
    <dbReference type="NCBI Taxonomy" id="5974"/>
    <lineage>
        <taxon>Eukaryota</taxon>
        <taxon>Sar</taxon>
        <taxon>Alveolata</taxon>
        <taxon>Ciliophora</taxon>
        <taxon>Intramacronucleata</taxon>
        <taxon>Spirotrichea</taxon>
        <taxon>Stichotrichia</taxon>
        <taxon>Sporadotrichida</taxon>
        <taxon>Halteriidae</taxon>
        <taxon>Halteria</taxon>
    </lineage>
</organism>
<dbReference type="PANTHER" id="PTHR11449">
    <property type="entry name" value="RIBOSOMAL PROTEIN L30"/>
    <property type="match status" value="1"/>
</dbReference>
<dbReference type="OrthoDB" id="300584at2759"/>
<dbReference type="GO" id="GO:0005840">
    <property type="term" value="C:ribosome"/>
    <property type="evidence" value="ECO:0007669"/>
    <property type="project" value="UniProtKB-KW"/>
</dbReference>
<accession>A0A8J8NE97</accession>
<gene>
    <name evidence="5" type="ORF">FGO68_gene12206</name>
</gene>
<dbReference type="PROSITE" id="PS00993">
    <property type="entry name" value="RIBOSOMAL_L30E_2"/>
    <property type="match status" value="1"/>
</dbReference>
<evidence type="ECO:0000256" key="3">
    <source>
        <dbReference type="ARBA" id="ARBA00023274"/>
    </source>
</evidence>
<evidence type="ECO:0000313" key="5">
    <source>
        <dbReference type="EMBL" id="TNV73076.1"/>
    </source>
</evidence>
<feature type="domain" description="Ribosomal protein eL8/eL30/eS12/Gadd45" evidence="4">
    <location>
        <begin position="12"/>
        <end position="104"/>
    </location>
</feature>